<keyword evidence="5" id="KW-0732">Signal</keyword>
<protein>
    <recommendedName>
        <fullName evidence="6">GH26 domain-containing protein</fullName>
    </recommendedName>
</protein>
<name>A0AA41W4M0_9GAMM</name>
<feature type="active site" description="Nucleophile" evidence="4">
    <location>
        <position position="275"/>
    </location>
</feature>
<feature type="active site" description="Proton donor" evidence="4">
    <location>
        <position position="163"/>
    </location>
</feature>
<proteinExistence type="inferred from homology"/>
<evidence type="ECO:0000256" key="5">
    <source>
        <dbReference type="SAM" id="SignalP"/>
    </source>
</evidence>
<sequence length="392" mass="43577">MMKSFLSLLGVLLFAVSSHVGATSIEGKYTPKDGKTLLIIGQELSALRGYKESLCCPTPGGVTTYLGIYALDKDDLFFGGLGLDNELKVDTREADWGGGPSNAITTINLFPESSLAIGLSLTEDYTKHGLERLAKGEFDHNIAKLAELIKHHSQPVFVRVGYEFDGAWNKGYGNVAQYIAAYRHVADQLRSHKANNAVFVWQSASSPADDYIDGGVEDALRYYPGDDYVDWMAISWFLTPDQQGANKDIPSTQKSLANEIVNFARDRKKPVMIAESSPQGFHIGDLYHANIGVVIDGPSGENKTSVTPEYIWNTWYVPYFDYIESNRDVIRAVAYINTDWDSQPMWGKPYHSGFWGDSRVQANSYILEKWLAQISQPQWLHGGAELTSSLNH</sequence>
<evidence type="ECO:0000256" key="2">
    <source>
        <dbReference type="ARBA" id="ARBA00022801"/>
    </source>
</evidence>
<dbReference type="SUPFAM" id="SSF51445">
    <property type="entry name" value="(Trans)glycosidases"/>
    <property type="match status" value="1"/>
</dbReference>
<feature type="signal peptide" evidence="5">
    <location>
        <begin position="1"/>
        <end position="22"/>
    </location>
</feature>
<keyword evidence="8" id="KW-1185">Reference proteome</keyword>
<reference evidence="7 8" key="1">
    <citation type="journal article" date="2013" name="Antonie Van Leeuwenhoek">
        <title>Echinimonas agarilytica gen. nov., sp. nov., a new gammaproteobacterium isolated from the sea urchin Strongylocentrotus intermedius.</title>
        <authorList>
            <person name="Nedashkovskaya O.I."/>
            <person name="Stenkova A.M."/>
            <person name="Zhukova N.V."/>
            <person name="Van Trappen S."/>
            <person name="Lee J.S."/>
            <person name="Kim S.B."/>
        </authorList>
    </citation>
    <scope>NUCLEOTIDE SEQUENCE [LARGE SCALE GENOMIC DNA]</scope>
    <source>
        <strain evidence="7 8">KMM 6351</strain>
    </source>
</reference>
<evidence type="ECO:0000313" key="7">
    <source>
        <dbReference type="EMBL" id="MCM2678418.1"/>
    </source>
</evidence>
<evidence type="ECO:0000256" key="1">
    <source>
        <dbReference type="ARBA" id="ARBA00007754"/>
    </source>
</evidence>
<dbReference type="PANTHER" id="PTHR40079">
    <property type="entry name" value="MANNAN ENDO-1,4-BETA-MANNOSIDASE E-RELATED"/>
    <property type="match status" value="1"/>
</dbReference>
<organism evidence="7 8">
    <name type="scientific">Echinimonas agarilytica</name>
    <dbReference type="NCBI Taxonomy" id="1215918"/>
    <lineage>
        <taxon>Bacteria</taxon>
        <taxon>Pseudomonadati</taxon>
        <taxon>Pseudomonadota</taxon>
        <taxon>Gammaproteobacteria</taxon>
        <taxon>Alteromonadales</taxon>
        <taxon>Echinimonadaceae</taxon>
        <taxon>Echinimonas</taxon>
    </lineage>
</organism>
<dbReference type="PANTHER" id="PTHR40079:SF4">
    <property type="entry name" value="GH26 DOMAIN-CONTAINING PROTEIN-RELATED"/>
    <property type="match status" value="1"/>
</dbReference>
<gene>
    <name evidence="7" type="ORF">NAF29_01870</name>
</gene>
<feature type="domain" description="GH26" evidence="6">
    <location>
        <begin position="1"/>
        <end position="339"/>
    </location>
</feature>
<dbReference type="AlphaFoldDB" id="A0AA41W4M0"/>
<dbReference type="RefSeq" id="WP_251259785.1">
    <property type="nucleotide sequence ID" value="NZ_JAMQGP010000001.1"/>
</dbReference>
<comment type="similarity">
    <text evidence="1 4">Belongs to the glycosyl hydrolase 26 family.</text>
</comment>
<dbReference type="InterPro" id="IPR000805">
    <property type="entry name" value="Glyco_hydro_26"/>
</dbReference>
<dbReference type="GO" id="GO:0016985">
    <property type="term" value="F:mannan endo-1,4-beta-mannosidase activity"/>
    <property type="evidence" value="ECO:0007669"/>
    <property type="project" value="InterPro"/>
</dbReference>
<dbReference type="Proteomes" id="UP001165393">
    <property type="component" value="Unassembled WGS sequence"/>
</dbReference>
<evidence type="ECO:0000256" key="3">
    <source>
        <dbReference type="ARBA" id="ARBA00023295"/>
    </source>
</evidence>
<dbReference type="GO" id="GO:0006080">
    <property type="term" value="P:substituted mannan metabolic process"/>
    <property type="evidence" value="ECO:0007669"/>
    <property type="project" value="InterPro"/>
</dbReference>
<evidence type="ECO:0000256" key="4">
    <source>
        <dbReference type="PROSITE-ProRule" id="PRU01100"/>
    </source>
</evidence>
<dbReference type="PROSITE" id="PS51764">
    <property type="entry name" value="GH26"/>
    <property type="match status" value="1"/>
</dbReference>
<keyword evidence="3 4" id="KW-0326">Glycosidase</keyword>
<feature type="chain" id="PRO_5041245234" description="GH26 domain-containing protein" evidence="5">
    <location>
        <begin position="23"/>
        <end position="392"/>
    </location>
</feature>
<dbReference type="Gene3D" id="3.20.20.80">
    <property type="entry name" value="Glycosidases"/>
    <property type="match status" value="1"/>
</dbReference>
<dbReference type="Pfam" id="PF02156">
    <property type="entry name" value="Glyco_hydro_26"/>
    <property type="match status" value="1"/>
</dbReference>
<evidence type="ECO:0000259" key="6">
    <source>
        <dbReference type="PROSITE" id="PS51764"/>
    </source>
</evidence>
<dbReference type="EMBL" id="JAMQGP010000001">
    <property type="protein sequence ID" value="MCM2678418.1"/>
    <property type="molecule type" value="Genomic_DNA"/>
</dbReference>
<accession>A0AA41W4M0</accession>
<comment type="caution">
    <text evidence="7">The sequence shown here is derived from an EMBL/GenBank/DDBJ whole genome shotgun (WGS) entry which is preliminary data.</text>
</comment>
<dbReference type="InterPro" id="IPR017853">
    <property type="entry name" value="GH"/>
</dbReference>
<dbReference type="InterPro" id="IPR022790">
    <property type="entry name" value="GH26_dom"/>
</dbReference>
<keyword evidence="2 4" id="KW-0378">Hydrolase</keyword>
<evidence type="ECO:0000313" key="8">
    <source>
        <dbReference type="Proteomes" id="UP001165393"/>
    </source>
</evidence>